<gene>
    <name evidence="5" type="ORF">ABDB84_04045</name>
</gene>
<evidence type="ECO:0000313" key="6">
    <source>
        <dbReference type="Proteomes" id="UP001410394"/>
    </source>
</evidence>
<comment type="caution">
    <text evidence="5">The sequence shown here is derived from an EMBL/GenBank/DDBJ whole genome shotgun (WGS) entry which is preliminary data.</text>
</comment>
<dbReference type="Gene3D" id="3.40.50.2300">
    <property type="match status" value="1"/>
</dbReference>
<evidence type="ECO:0000259" key="4">
    <source>
        <dbReference type="PROSITE" id="PS50110"/>
    </source>
</evidence>
<dbReference type="RefSeq" id="WP_345918409.1">
    <property type="nucleotide sequence ID" value="NZ_JBDIVE010000002.1"/>
</dbReference>
<dbReference type="PROSITE" id="PS50110">
    <property type="entry name" value="RESPONSE_REGULATORY"/>
    <property type="match status" value="1"/>
</dbReference>
<dbReference type="Proteomes" id="UP001410394">
    <property type="component" value="Unassembled WGS sequence"/>
</dbReference>
<dbReference type="EMBL" id="JBDIVE010000002">
    <property type="protein sequence ID" value="MEN3067639.1"/>
    <property type="molecule type" value="Genomic_DNA"/>
</dbReference>
<evidence type="ECO:0000313" key="5">
    <source>
        <dbReference type="EMBL" id="MEN3067639.1"/>
    </source>
</evidence>
<dbReference type="InterPro" id="IPR001789">
    <property type="entry name" value="Sig_transdc_resp-reg_receiver"/>
</dbReference>
<feature type="domain" description="Response regulatory" evidence="4">
    <location>
        <begin position="38"/>
        <end position="154"/>
    </location>
</feature>
<keyword evidence="1 2" id="KW-0597">Phosphoprotein</keyword>
<feature type="compositionally biased region" description="Basic and acidic residues" evidence="3">
    <location>
        <begin position="23"/>
        <end position="35"/>
    </location>
</feature>
<reference evidence="5 6" key="1">
    <citation type="journal article" date="2018" name="Int. J. Syst. Evol. Microbiol.">
        <title>Uliginosibacterium sediminicola sp. nov., isolated from freshwater sediment.</title>
        <authorList>
            <person name="Hwang W.M."/>
            <person name="Kim S.M."/>
            <person name="Kang K."/>
            <person name="Ahn T.Y."/>
        </authorList>
    </citation>
    <scope>NUCLEOTIDE SEQUENCE [LARGE SCALE GENOMIC DNA]</scope>
    <source>
        <strain evidence="5 6">M1-21</strain>
    </source>
</reference>
<evidence type="ECO:0000256" key="2">
    <source>
        <dbReference type="PROSITE-ProRule" id="PRU00169"/>
    </source>
</evidence>
<accession>A0ABU9YV95</accession>
<dbReference type="InterPro" id="IPR011006">
    <property type="entry name" value="CheY-like_superfamily"/>
</dbReference>
<dbReference type="Pfam" id="PF00072">
    <property type="entry name" value="Response_reg"/>
    <property type="match status" value="1"/>
</dbReference>
<dbReference type="CDD" id="cd17574">
    <property type="entry name" value="REC_OmpR"/>
    <property type="match status" value="1"/>
</dbReference>
<feature type="modified residue" description="4-aspartylphosphate" evidence="2">
    <location>
        <position position="87"/>
    </location>
</feature>
<keyword evidence="6" id="KW-1185">Reference proteome</keyword>
<dbReference type="SMART" id="SM00448">
    <property type="entry name" value="REC"/>
    <property type="match status" value="1"/>
</dbReference>
<dbReference type="PANTHER" id="PTHR44591:SF23">
    <property type="entry name" value="CHEY SUBFAMILY"/>
    <property type="match status" value="1"/>
</dbReference>
<name>A0ABU9YV95_9RHOO</name>
<dbReference type="PANTHER" id="PTHR44591">
    <property type="entry name" value="STRESS RESPONSE REGULATOR PROTEIN 1"/>
    <property type="match status" value="1"/>
</dbReference>
<protein>
    <submittedName>
        <fullName evidence="5">Response regulator</fullName>
    </submittedName>
</protein>
<evidence type="ECO:0000256" key="3">
    <source>
        <dbReference type="SAM" id="MobiDB-lite"/>
    </source>
</evidence>
<feature type="region of interest" description="Disordered" evidence="3">
    <location>
        <begin position="15"/>
        <end position="36"/>
    </location>
</feature>
<dbReference type="SUPFAM" id="SSF52172">
    <property type="entry name" value="CheY-like"/>
    <property type="match status" value="1"/>
</dbReference>
<sequence length="181" mass="20371">MGLFDLFFRRKSPTLPAPSVTQTERRRNPRRDAPKGTRVLIIDDSPTITAALGKILRSAGYVTLGAADAEHGLDILRKNMPAIVFLDIVLPGMNGFSALRMIRRNPLTRDIPVIMMSGNEQATEQFFGTRIGADDFLKKPFSRFEVFSRIERLLDDSLIPRRIVPKVPEPEETTPEQPNAR</sequence>
<proteinExistence type="predicted"/>
<evidence type="ECO:0000256" key="1">
    <source>
        <dbReference type="ARBA" id="ARBA00022553"/>
    </source>
</evidence>
<organism evidence="5 6">
    <name type="scientific">Uliginosibacterium sediminicola</name>
    <dbReference type="NCBI Taxonomy" id="2024550"/>
    <lineage>
        <taxon>Bacteria</taxon>
        <taxon>Pseudomonadati</taxon>
        <taxon>Pseudomonadota</taxon>
        <taxon>Betaproteobacteria</taxon>
        <taxon>Rhodocyclales</taxon>
        <taxon>Zoogloeaceae</taxon>
        <taxon>Uliginosibacterium</taxon>
    </lineage>
</organism>
<dbReference type="InterPro" id="IPR050595">
    <property type="entry name" value="Bact_response_regulator"/>
</dbReference>